<name>A0ACC3C2A5_PYRYE</name>
<proteinExistence type="predicted"/>
<evidence type="ECO:0000313" key="2">
    <source>
        <dbReference type="Proteomes" id="UP000798662"/>
    </source>
</evidence>
<dbReference type="EMBL" id="CM020619">
    <property type="protein sequence ID" value="KAK1863886.1"/>
    <property type="molecule type" value="Genomic_DNA"/>
</dbReference>
<gene>
    <name evidence="1" type="ORF">I4F81_006439</name>
</gene>
<reference evidence="1" key="1">
    <citation type="submission" date="2019-11" db="EMBL/GenBank/DDBJ databases">
        <title>Nori genome reveals adaptations in red seaweeds to the harsh intertidal environment.</title>
        <authorList>
            <person name="Wang D."/>
            <person name="Mao Y."/>
        </authorList>
    </citation>
    <scope>NUCLEOTIDE SEQUENCE</scope>
    <source>
        <tissue evidence="1">Gametophyte</tissue>
    </source>
</reference>
<accession>A0ACC3C2A5</accession>
<keyword evidence="2" id="KW-1185">Reference proteome</keyword>
<organism evidence="1 2">
    <name type="scientific">Pyropia yezoensis</name>
    <name type="common">Susabi-nori</name>
    <name type="synonym">Porphyra yezoensis</name>
    <dbReference type="NCBI Taxonomy" id="2788"/>
    <lineage>
        <taxon>Eukaryota</taxon>
        <taxon>Rhodophyta</taxon>
        <taxon>Bangiophyceae</taxon>
        <taxon>Bangiales</taxon>
        <taxon>Bangiaceae</taxon>
        <taxon>Pyropia</taxon>
    </lineage>
</organism>
<comment type="caution">
    <text evidence="1">The sequence shown here is derived from an EMBL/GenBank/DDBJ whole genome shotgun (WGS) entry which is preliminary data.</text>
</comment>
<protein>
    <submittedName>
        <fullName evidence="1">Uncharacterized protein</fullName>
    </submittedName>
</protein>
<dbReference type="Proteomes" id="UP000798662">
    <property type="component" value="Chromosome 2"/>
</dbReference>
<evidence type="ECO:0000313" key="1">
    <source>
        <dbReference type="EMBL" id="KAK1863886.1"/>
    </source>
</evidence>
<sequence length="268" mass="26918">MADATGVGLRGHPSLRPWPELQTDGAAVLDAMAGVGGRANRASSQLSTDGVAVMLFLSRPDTAVEAEARAVAWAKKLCGDGRVQGRSGKGFASLVGLLTQLERAGLPLALVRWLQMVGGDPARSAVLSAAPGERVATADLPARPVVDAMRSAWSRLMGLDALNRVAVAKLRGVGVQDGVAADAAMPEGRAPSGARERAAAGAPAAGAGRGRGRSKRRAWRSSPAGSDDAAAVAPAAAGEAAAGATPPQAKTYKTASPGSGHGCVRRGP</sequence>